<feature type="chain" id="PRO_5046811536" description="RNase H type-1 domain-containing protein" evidence="1">
    <location>
        <begin position="24"/>
        <end position="93"/>
    </location>
</feature>
<comment type="caution">
    <text evidence="3">The sequence shown here is derived from an EMBL/GenBank/DDBJ whole genome shotgun (WGS) entry which is preliminary data.</text>
</comment>
<gene>
    <name evidence="3" type="ORF">PVK06_040719</name>
</gene>
<accession>A0ABR0N716</accession>
<keyword evidence="1" id="KW-0732">Signal</keyword>
<organism evidence="3 4">
    <name type="scientific">Gossypium arboreum</name>
    <name type="common">Tree cotton</name>
    <name type="synonym">Gossypium nanking</name>
    <dbReference type="NCBI Taxonomy" id="29729"/>
    <lineage>
        <taxon>Eukaryota</taxon>
        <taxon>Viridiplantae</taxon>
        <taxon>Streptophyta</taxon>
        <taxon>Embryophyta</taxon>
        <taxon>Tracheophyta</taxon>
        <taxon>Spermatophyta</taxon>
        <taxon>Magnoliopsida</taxon>
        <taxon>eudicotyledons</taxon>
        <taxon>Gunneridae</taxon>
        <taxon>Pentapetalae</taxon>
        <taxon>rosids</taxon>
        <taxon>malvids</taxon>
        <taxon>Malvales</taxon>
        <taxon>Malvaceae</taxon>
        <taxon>Malvoideae</taxon>
        <taxon>Gossypium</taxon>
    </lineage>
</organism>
<evidence type="ECO:0000259" key="2">
    <source>
        <dbReference type="Pfam" id="PF13456"/>
    </source>
</evidence>
<dbReference type="InterPro" id="IPR002156">
    <property type="entry name" value="RNaseH_domain"/>
</dbReference>
<evidence type="ECO:0000313" key="4">
    <source>
        <dbReference type="Proteomes" id="UP001358586"/>
    </source>
</evidence>
<name>A0ABR0N716_GOSAR</name>
<dbReference type="EMBL" id="JARKNE010000011">
    <property type="protein sequence ID" value="KAK5786092.1"/>
    <property type="molecule type" value="Genomic_DNA"/>
</dbReference>
<keyword evidence="4" id="KW-1185">Reference proteome</keyword>
<feature type="domain" description="RNase H type-1" evidence="2">
    <location>
        <begin position="30"/>
        <end position="92"/>
    </location>
</feature>
<feature type="signal peptide" evidence="1">
    <location>
        <begin position="1"/>
        <end position="23"/>
    </location>
</feature>
<dbReference type="Pfam" id="PF13456">
    <property type="entry name" value="RVT_3"/>
    <property type="match status" value="1"/>
</dbReference>
<reference evidence="3 4" key="1">
    <citation type="submission" date="2023-03" db="EMBL/GenBank/DDBJ databases">
        <title>WGS of Gossypium arboreum.</title>
        <authorList>
            <person name="Yu D."/>
        </authorList>
    </citation>
    <scope>NUCLEOTIDE SEQUENCE [LARGE SCALE GENOMIC DNA]</scope>
    <source>
        <tissue evidence="3">Leaf</tissue>
    </source>
</reference>
<dbReference type="Proteomes" id="UP001358586">
    <property type="component" value="Chromosome 11"/>
</dbReference>
<evidence type="ECO:0000313" key="3">
    <source>
        <dbReference type="EMBL" id="KAK5786092.1"/>
    </source>
</evidence>
<protein>
    <recommendedName>
        <fullName evidence="2">RNase H type-1 domain-containing protein</fullName>
    </recommendedName>
</protein>
<evidence type="ECO:0000256" key="1">
    <source>
        <dbReference type="SAM" id="SignalP"/>
    </source>
</evidence>
<proteinExistence type="predicted"/>
<sequence length="93" mass="10411">MWFERSHLSKSLLASRLLVAVKGFVIQSENCNIDLAELWTLSYGAQAAWNVGFRKVVVESGSHSSVQSILKGVSKFHPHFCLTEAIREMLTCD</sequence>